<keyword evidence="7 8" id="KW-0472">Membrane</keyword>
<feature type="transmembrane region" description="Helical" evidence="8">
    <location>
        <begin position="15"/>
        <end position="33"/>
    </location>
</feature>
<reference evidence="10 12" key="1">
    <citation type="submission" date="2018-08" db="EMBL/GenBank/DDBJ databases">
        <title>The first complete genome of Treponema rectale (CHPAT), a commensal spirochete of the bovine rectum.</title>
        <authorList>
            <person name="Staton G.J."/>
            <person name="Clegg S.R."/>
            <person name="Carter S.D."/>
            <person name="Radford A.D."/>
            <person name="Darby A."/>
            <person name="Hall N."/>
            <person name="Birtles R.J."/>
            <person name="Evans N.J."/>
        </authorList>
    </citation>
    <scope>NUCLEOTIDE SEQUENCE [LARGE SCALE GENOMIC DNA]</scope>
    <source>
        <strain evidence="10 12">CHPA</strain>
    </source>
</reference>
<evidence type="ECO:0000256" key="3">
    <source>
        <dbReference type="ARBA" id="ARBA00022448"/>
    </source>
</evidence>
<keyword evidence="11" id="KW-1185">Reference proteome</keyword>
<dbReference type="EMBL" id="CP031517">
    <property type="protein sequence ID" value="QOS41229.1"/>
    <property type="molecule type" value="Genomic_DNA"/>
</dbReference>
<dbReference type="EMBL" id="JACHFR010000001">
    <property type="protein sequence ID" value="MBB5218134.1"/>
    <property type="molecule type" value="Genomic_DNA"/>
</dbReference>
<evidence type="ECO:0000256" key="5">
    <source>
        <dbReference type="ARBA" id="ARBA00022692"/>
    </source>
</evidence>
<evidence type="ECO:0000256" key="2">
    <source>
        <dbReference type="ARBA" id="ARBA00010735"/>
    </source>
</evidence>
<evidence type="ECO:0000313" key="10">
    <source>
        <dbReference type="EMBL" id="QOS41229.1"/>
    </source>
</evidence>
<dbReference type="AlphaFoldDB" id="A0A840SBC9"/>
<feature type="transmembrane region" description="Helical" evidence="8">
    <location>
        <begin position="154"/>
        <end position="176"/>
    </location>
</feature>
<reference evidence="9 11" key="2">
    <citation type="submission" date="2020-08" db="EMBL/GenBank/DDBJ databases">
        <title>Genomic Encyclopedia of Type Strains, Phase IV (KMG-IV): sequencing the most valuable type-strain genomes for metagenomic binning, comparative biology and taxonomic classification.</title>
        <authorList>
            <person name="Goeker M."/>
        </authorList>
    </citation>
    <scope>NUCLEOTIDE SEQUENCE [LARGE SCALE GENOMIC DNA]</scope>
    <source>
        <strain evidence="9 11">DSM 103679</strain>
    </source>
</reference>
<keyword evidence="5 8" id="KW-0812">Transmembrane</keyword>
<keyword evidence="3" id="KW-0813">Transport</keyword>
<feature type="transmembrane region" description="Helical" evidence="8">
    <location>
        <begin position="127"/>
        <end position="148"/>
    </location>
</feature>
<evidence type="ECO:0000313" key="9">
    <source>
        <dbReference type="EMBL" id="MBB5218134.1"/>
    </source>
</evidence>
<dbReference type="PANTHER" id="PTHR34979:SF1">
    <property type="entry name" value="INNER MEMBRANE PROTEIN YGAZ"/>
    <property type="match status" value="1"/>
</dbReference>
<keyword evidence="4" id="KW-1003">Cell membrane</keyword>
<dbReference type="Pfam" id="PF03591">
    <property type="entry name" value="AzlC"/>
    <property type="match status" value="1"/>
</dbReference>
<dbReference type="Proteomes" id="UP000593591">
    <property type="component" value="Chromosome"/>
</dbReference>
<sequence>MKDNVHFYVKGLKDGIPVAAGYFAVAFSLGIVARNSGLSAFQGFLASLLNTASAGEYSLFASIREGVTYAELALSIFIINIRYFLMSCSLSQKFLPSVSVIHRFFTGFGITDEIFALSVSQKNFSPFYTYGVISLTVPSWSVATALGVCAGTVLPVRIVSALSVALFGMFLAIVIPPAKKDRVLALCVFSSFLLSYLCGVLPYIRNIGAGMRTVILTVTVSAVMALVKPLRNEENTQDEK</sequence>
<evidence type="ECO:0000313" key="12">
    <source>
        <dbReference type="Proteomes" id="UP000593591"/>
    </source>
</evidence>
<name>A0A840SBC9_9SPIR</name>
<evidence type="ECO:0000256" key="8">
    <source>
        <dbReference type="SAM" id="Phobius"/>
    </source>
</evidence>
<keyword evidence="6 8" id="KW-1133">Transmembrane helix</keyword>
<comment type="subcellular location">
    <subcellularLocation>
        <location evidence="1">Cell membrane</location>
        <topology evidence="1">Multi-pass membrane protein</topology>
    </subcellularLocation>
</comment>
<dbReference type="InterPro" id="IPR011606">
    <property type="entry name" value="Brnchd-chn_aa_trnsp_permease"/>
</dbReference>
<protein>
    <submittedName>
        <fullName evidence="10">Branched-chain amino acid ABC transporter permease</fullName>
    </submittedName>
    <submittedName>
        <fullName evidence="9">Putative branched-subunit amino acid permease</fullName>
    </submittedName>
</protein>
<evidence type="ECO:0000256" key="4">
    <source>
        <dbReference type="ARBA" id="ARBA00022475"/>
    </source>
</evidence>
<organism evidence="9 11">
    <name type="scientific">Treponema rectale</name>
    <dbReference type="NCBI Taxonomy" id="744512"/>
    <lineage>
        <taxon>Bacteria</taxon>
        <taxon>Pseudomonadati</taxon>
        <taxon>Spirochaetota</taxon>
        <taxon>Spirochaetia</taxon>
        <taxon>Spirochaetales</taxon>
        <taxon>Treponemataceae</taxon>
        <taxon>Treponema</taxon>
    </lineage>
</organism>
<feature type="transmembrane region" description="Helical" evidence="8">
    <location>
        <begin position="183"/>
        <end position="204"/>
    </location>
</feature>
<dbReference type="PANTHER" id="PTHR34979">
    <property type="entry name" value="INNER MEMBRANE PROTEIN YGAZ"/>
    <property type="match status" value="1"/>
</dbReference>
<feature type="transmembrane region" description="Helical" evidence="8">
    <location>
        <begin position="66"/>
        <end position="85"/>
    </location>
</feature>
<gene>
    <name evidence="10" type="ORF">DYE49_06690</name>
    <name evidence="9" type="ORF">HNP77_000478</name>
</gene>
<dbReference type="KEGG" id="trc:DYE49_06690"/>
<evidence type="ECO:0000256" key="1">
    <source>
        <dbReference type="ARBA" id="ARBA00004651"/>
    </source>
</evidence>
<dbReference type="Proteomes" id="UP000578697">
    <property type="component" value="Unassembled WGS sequence"/>
</dbReference>
<dbReference type="RefSeq" id="WP_184651564.1">
    <property type="nucleotide sequence ID" value="NZ_JACHFR010000001.1"/>
</dbReference>
<proteinExistence type="inferred from homology"/>
<evidence type="ECO:0000313" key="11">
    <source>
        <dbReference type="Proteomes" id="UP000578697"/>
    </source>
</evidence>
<comment type="similarity">
    <text evidence="2">Belongs to the AzlC family.</text>
</comment>
<accession>A0A840SBC9</accession>
<dbReference type="GO" id="GO:1903785">
    <property type="term" value="P:L-valine transmembrane transport"/>
    <property type="evidence" value="ECO:0007669"/>
    <property type="project" value="TreeGrafter"/>
</dbReference>
<dbReference type="GO" id="GO:0005886">
    <property type="term" value="C:plasma membrane"/>
    <property type="evidence" value="ECO:0007669"/>
    <property type="project" value="UniProtKB-SubCell"/>
</dbReference>
<evidence type="ECO:0000256" key="7">
    <source>
        <dbReference type="ARBA" id="ARBA00023136"/>
    </source>
</evidence>
<feature type="transmembrane region" description="Helical" evidence="8">
    <location>
        <begin position="210"/>
        <end position="227"/>
    </location>
</feature>
<evidence type="ECO:0000256" key="6">
    <source>
        <dbReference type="ARBA" id="ARBA00022989"/>
    </source>
</evidence>